<reference evidence="2 3" key="1">
    <citation type="submission" date="2024-09" db="EMBL/GenBank/DDBJ databases">
        <title>T2T genomes of carrot and Alternaria dauci and their utility for understanding host-pathogen interaction during carrot leaf blight disease.</title>
        <authorList>
            <person name="Liu W."/>
            <person name="Xu S."/>
            <person name="Ou C."/>
            <person name="Liu X."/>
            <person name="Zhuang F."/>
            <person name="Deng X.W."/>
        </authorList>
    </citation>
    <scope>NUCLEOTIDE SEQUENCE [LARGE SCALE GENOMIC DNA]</scope>
    <source>
        <strain evidence="2 3">A2016</strain>
    </source>
</reference>
<dbReference type="RefSeq" id="XP_069311516.1">
    <property type="nucleotide sequence ID" value="XM_069446547.1"/>
</dbReference>
<protein>
    <submittedName>
        <fullName evidence="2">Uncharacterized protein</fullName>
    </submittedName>
</protein>
<sequence>MDGAGIGASSFSKAELKKQIKLEEQKKVDEKTDLTKNKDDLEEGEDRRKKGRVNRWINYAMSSLAG</sequence>
<keyword evidence="3" id="KW-1185">Reference proteome</keyword>
<evidence type="ECO:0000256" key="1">
    <source>
        <dbReference type="SAM" id="MobiDB-lite"/>
    </source>
</evidence>
<proteinExistence type="predicted"/>
<dbReference type="EMBL" id="JBHGVX010000001">
    <property type="protein sequence ID" value="KAL1800932.1"/>
    <property type="molecule type" value="Genomic_DNA"/>
</dbReference>
<organism evidence="2 3">
    <name type="scientific">Alternaria dauci</name>
    <dbReference type="NCBI Taxonomy" id="48095"/>
    <lineage>
        <taxon>Eukaryota</taxon>
        <taxon>Fungi</taxon>
        <taxon>Dikarya</taxon>
        <taxon>Ascomycota</taxon>
        <taxon>Pezizomycotina</taxon>
        <taxon>Dothideomycetes</taxon>
        <taxon>Pleosporomycetidae</taxon>
        <taxon>Pleosporales</taxon>
        <taxon>Pleosporineae</taxon>
        <taxon>Pleosporaceae</taxon>
        <taxon>Alternaria</taxon>
        <taxon>Alternaria sect. Porri</taxon>
    </lineage>
</organism>
<name>A0ABR3UWU1_9PLEO</name>
<dbReference type="Proteomes" id="UP001578633">
    <property type="component" value="Chromosome 1"/>
</dbReference>
<dbReference type="GeneID" id="96081596"/>
<feature type="compositionally biased region" description="Basic and acidic residues" evidence="1">
    <location>
        <begin position="25"/>
        <end position="39"/>
    </location>
</feature>
<accession>A0ABR3UWU1</accession>
<evidence type="ECO:0000313" key="2">
    <source>
        <dbReference type="EMBL" id="KAL1800932.1"/>
    </source>
</evidence>
<comment type="caution">
    <text evidence="2">The sequence shown here is derived from an EMBL/GenBank/DDBJ whole genome shotgun (WGS) entry which is preliminary data.</text>
</comment>
<gene>
    <name evidence="2" type="ORF">ACET3X_001274</name>
</gene>
<feature type="region of interest" description="Disordered" evidence="1">
    <location>
        <begin position="25"/>
        <end position="48"/>
    </location>
</feature>
<evidence type="ECO:0000313" key="3">
    <source>
        <dbReference type="Proteomes" id="UP001578633"/>
    </source>
</evidence>